<dbReference type="SMART" id="SM00267">
    <property type="entry name" value="GGDEF"/>
    <property type="match status" value="1"/>
</dbReference>
<dbReference type="GO" id="GO:0016020">
    <property type="term" value="C:membrane"/>
    <property type="evidence" value="ECO:0007669"/>
    <property type="project" value="InterPro"/>
</dbReference>
<dbReference type="EMBL" id="QYUQ01000002">
    <property type="protein sequence ID" value="RJG01790.1"/>
    <property type="molecule type" value="Genomic_DNA"/>
</dbReference>
<dbReference type="InterPro" id="IPR035919">
    <property type="entry name" value="EAL_sf"/>
</dbReference>
<feature type="domain" description="GGDEF" evidence="5">
    <location>
        <begin position="403"/>
        <end position="537"/>
    </location>
</feature>
<dbReference type="FunFam" id="3.20.20.450:FF:000001">
    <property type="entry name" value="Cyclic di-GMP phosphodiesterase yahA"/>
    <property type="match status" value="1"/>
</dbReference>
<keyword evidence="1" id="KW-0812">Transmembrane</keyword>
<evidence type="ECO:0000259" key="5">
    <source>
        <dbReference type="PROSITE" id="PS50887"/>
    </source>
</evidence>
<dbReference type="InterPro" id="IPR043128">
    <property type="entry name" value="Rev_trsase/Diguanyl_cyclase"/>
</dbReference>
<dbReference type="Gene3D" id="3.20.20.450">
    <property type="entry name" value="EAL domain"/>
    <property type="match status" value="1"/>
</dbReference>
<dbReference type="InterPro" id="IPR003660">
    <property type="entry name" value="HAMP_dom"/>
</dbReference>
<dbReference type="Pfam" id="PF17149">
    <property type="entry name" value="CHASE5"/>
    <property type="match status" value="1"/>
</dbReference>
<keyword evidence="1" id="KW-0472">Membrane</keyword>
<dbReference type="Gene3D" id="6.10.340.10">
    <property type="match status" value="1"/>
</dbReference>
<feature type="domain" description="EAL" evidence="3">
    <location>
        <begin position="546"/>
        <end position="800"/>
    </location>
</feature>
<gene>
    <name evidence="6" type="ORF">D3878_09520</name>
</gene>
<dbReference type="InterPro" id="IPR013767">
    <property type="entry name" value="PAS_fold"/>
</dbReference>
<dbReference type="PROSITE" id="PS50887">
    <property type="entry name" value="GGDEF"/>
    <property type="match status" value="1"/>
</dbReference>
<sequence length="818" mass="91745">MRWKERIWNGYAAHRVGYRFVVLVILISALFTIIATGVQMYAEYRQGMETIKSRLLQSQKINGPSLANALWTFDEGQIKIIMHGILQVPDVQYVEVRTSDGEFYRAGNPAENAPSISRSFPIIYAPNGQMLGTMKIDATPTGIYQRIVERIQIIAGTHAVRMLVVAIAFLFVFRRLVARHLDRMAGYARQFRLDRLNVPLTLNRPVSPHAPDELEQVVNGVNEMRETLLQEMSRRAHLANELTLERNLLATILNTTGALIILADTAGRIARLNQAAARACGYSEEEIAGTFLWEVFFLPNEATLLKSLLADLQQQTQGVQYYGGWIPREGTQREALWSITYLAESPEGSPYIVCTGIDITELKQAQQRAHYLSNYDGLTGLPNRLLLHDLLQQAISQAERVSRQLAVLMLRLGRIDDIRHTLGRKIANALLQQVTQRLQNDVTGEATVARASDENFGVFCDMADSRAVLSLVQSVAKSLEQPFQIEQHEIYLKPHIGIALYPLDATDADQLLQNAEVALQRAVESKTQAQPHQFFTRAFNERANQRWLLEKELRQALQHGEFRLYYQPQVGLASGKVVGVEALIRWLHPSHGIVNPADFIPAAEEMGLITGIGEWALREACRQNKAWQDEGIAAITMSVNLSFVQCTTGDIIDVLDSALAETKLDPRHLEIEITESLSMEDPDHTIRLMQKINDRGISLAIDDFGTGYSNLGYLKRFPVKKLKIDKSFVNDIAHDVNDLAICNAIIAIAHVLGLKVVAEGVETERQLKLLVKHHCDQVQGYYFSQPLSAAECTSLLVSPECIWHGQDVPVHEFQPGMT</sequence>
<dbReference type="InterPro" id="IPR035965">
    <property type="entry name" value="PAS-like_dom_sf"/>
</dbReference>
<feature type="domain" description="PAS" evidence="2">
    <location>
        <begin position="245"/>
        <end position="316"/>
    </location>
</feature>
<proteinExistence type="predicted"/>
<dbReference type="InterPro" id="IPR000160">
    <property type="entry name" value="GGDEF_dom"/>
</dbReference>
<dbReference type="PROSITE" id="PS50112">
    <property type="entry name" value="PAS"/>
    <property type="match status" value="1"/>
</dbReference>
<accession>A0A3A3GLF2</accession>
<dbReference type="SMART" id="SM00304">
    <property type="entry name" value="HAMP"/>
    <property type="match status" value="1"/>
</dbReference>
<keyword evidence="7" id="KW-1185">Reference proteome</keyword>
<evidence type="ECO:0000313" key="6">
    <source>
        <dbReference type="EMBL" id="RJG01790.1"/>
    </source>
</evidence>
<dbReference type="PANTHER" id="PTHR44757">
    <property type="entry name" value="DIGUANYLATE CYCLASE DGCP"/>
    <property type="match status" value="1"/>
</dbReference>
<name>A0A3A3GLF2_9BURK</name>
<protein>
    <submittedName>
        <fullName evidence="6">EAL domain-containing protein</fullName>
    </submittedName>
</protein>
<dbReference type="AlphaFoldDB" id="A0A3A3GLF2"/>
<dbReference type="PROSITE" id="PS50883">
    <property type="entry name" value="EAL"/>
    <property type="match status" value="1"/>
</dbReference>
<dbReference type="SUPFAM" id="SSF55785">
    <property type="entry name" value="PYP-like sensor domain (PAS domain)"/>
    <property type="match status" value="1"/>
</dbReference>
<dbReference type="NCBIfam" id="TIGR00254">
    <property type="entry name" value="GGDEF"/>
    <property type="match status" value="1"/>
</dbReference>
<dbReference type="InterPro" id="IPR000014">
    <property type="entry name" value="PAS"/>
</dbReference>
<dbReference type="NCBIfam" id="TIGR00229">
    <property type="entry name" value="sensory_box"/>
    <property type="match status" value="1"/>
</dbReference>
<dbReference type="SUPFAM" id="SSF141868">
    <property type="entry name" value="EAL domain-like"/>
    <property type="match status" value="1"/>
</dbReference>
<dbReference type="InterPro" id="IPR001633">
    <property type="entry name" value="EAL_dom"/>
</dbReference>
<dbReference type="GO" id="GO:0007165">
    <property type="term" value="P:signal transduction"/>
    <property type="evidence" value="ECO:0007669"/>
    <property type="project" value="InterPro"/>
</dbReference>
<evidence type="ECO:0000256" key="1">
    <source>
        <dbReference type="SAM" id="Phobius"/>
    </source>
</evidence>
<dbReference type="PANTHER" id="PTHR44757:SF2">
    <property type="entry name" value="BIOFILM ARCHITECTURE MAINTENANCE PROTEIN MBAA"/>
    <property type="match status" value="1"/>
</dbReference>
<keyword evidence="1" id="KW-1133">Transmembrane helix</keyword>
<evidence type="ECO:0000259" key="4">
    <source>
        <dbReference type="PROSITE" id="PS50885"/>
    </source>
</evidence>
<dbReference type="PROSITE" id="PS50885">
    <property type="entry name" value="HAMP"/>
    <property type="match status" value="1"/>
</dbReference>
<evidence type="ECO:0000259" key="2">
    <source>
        <dbReference type="PROSITE" id="PS50112"/>
    </source>
</evidence>
<organism evidence="6 7">
    <name type="scientific">Noviherbaspirillum sedimenti</name>
    <dbReference type="NCBI Taxonomy" id="2320865"/>
    <lineage>
        <taxon>Bacteria</taxon>
        <taxon>Pseudomonadati</taxon>
        <taxon>Pseudomonadota</taxon>
        <taxon>Betaproteobacteria</taxon>
        <taxon>Burkholderiales</taxon>
        <taxon>Oxalobacteraceae</taxon>
        <taxon>Noviherbaspirillum</taxon>
    </lineage>
</organism>
<evidence type="ECO:0000313" key="7">
    <source>
        <dbReference type="Proteomes" id="UP000266327"/>
    </source>
</evidence>
<dbReference type="Pfam" id="PF00563">
    <property type="entry name" value="EAL"/>
    <property type="match status" value="1"/>
</dbReference>
<dbReference type="SMART" id="SM00091">
    <property type="entry name" value="PAS"/>
    <property type="match status" value="1"/>
</dbReference>
<dbReference type="Gene3D" id="3.30.450.20">
    <property type="entry name" value="PAS domain"/>
    <property type="match status" value="1"/>
</dbReference>
<dbReference type="InterPro" id="IPR033414">
    <property type="entry name" value="Sensor_dom"/>
</dbReference>
<dbReference type="Gene3D" id="3.30.70.270">
    <property type="match status" value="1"/>
</dbReference>
<dbReference type="SMART" id="SM00052">
    <property type="entry name" value="EAL"/>
    <property type="match status" value="1"/>
</dbReference>
<dbReference type="GO" id="GO:0006355">
    <property type="term" value="P:regulation of DNA-templated transcription"/>
    <property type="evidence" value="ECO:0007669"/>
    <property type="project" value="InterPro"/>
</dbReference>
<dbReference type="InterPro" id="IPR052155">
    <property type="entry name" value="Biofilm_reg_signaling"/>
</dbReference>
<dbReference type="Proteomes" id="UP000266327">
    <property type="component" value="Unassembled WGS sequence"/>
</dbReference>
<dbReference type="CDD" id="cd01949">
    <property type="entry name" value="GGDEF"/>
    <property type="match status" value="1"/>
</dbReference>
<dbReference type="OrthoDB" id="9813903at2"/>
<feature type="transmembrane region" description="Helical" evidence="1">
    <location>
        <begin position="20"/>
        <end position="42"/>
    </location>
</feature>
<dbReference type="Pfam" id="PF00990">
    <property type="entry name" value="GGDEF"/>
    <property type="match status" value="1"/>
</dbReference>
<dbReference type="CDD" id="cd01948">
    <property type="entry name" value="EAL"/>
    <property type="match status" value="1"/>
</dbReference>
<dbReference type="RefSeq" id="WP_119785253.1">
    <property type="nucleotide sequence ID" value="NZ_QYUQ01000002.1"/>
</dbReference>
<dbReference type="InterPro" id="IPR029787">
    <property type="entry name" value="Nucleotide_cyclase"/>
</dbReference>
<reference evidence="7" key="1">
    <citation type="submission" date="2018-09" db="EMBL/GenBank/DDBJ databases">
        <authorList>
            <person name="Zhu H."/>
        </authorList>
    </citation>
    <scope>NUCLEOTIDE SEQUENCE [LARGE SCALE GENOMIC DNA]</scope>
    <source>
        <strain evidence="7">K1S02-23</strain>
    </source>
</reference>
<comment type="caution">
    <text evidence="6">The sequence shown here is derived from an EMBL/GenBank/DDBJ whole genome shotgun (WGS) entry which is preliminary data.</text>
</comment>
<dbReference type="Pfam" id="PF00989">
    <property type="entry name" value="PAS"/>
    <property type="match status" value="1"/>
</dbReference>
<dbReference type="SUPFAM" id="SSF55073">
    <property type="entry name" value="Nucleotide cyclase"/>
    <property type="match status" value="1"/>
</dbReference>
<dbReference type="CDD" id="cd00130">
    <property type="entry name" value="PAS"/>
    <property type="match status" value="1"/>
</dbReference>
<feature type="domain" description="HAMP" evidence="4">
    <location>
        <begin position="175"/>
        <end position="233"/>
    </location>
</feature>
<evidence type="ECO:0000259" key="3">
    <source>
        <dbReference type="PROSITE" id="PS50883"/>
    </source>
</evidence>